<sequence>MPGSKHSTEPVAFRIKKLPVPPLGTPPRGFVAHAITLTRYDEIDRTISPENLKKDVPNLGSHPTFTLSARKDGASTDRNTPFTIQVTQLYSAVTWLNSNSTN</sequence>
<dbReference type="HOGENOM" id="CLU_2282818_0_0_1"/>
<name>L1IBM3_GUITC</name>
<evidence type="ECO:0000256" key="1">
    <source>
        <dbReference type="SAM" id="MobiDB-lite"/>
    </source>
</evidence>
<evidence type="ECO:0000313" key="2">
    <source>
        <dbReference type="EMBL" id="EKX33656.1"/>
    </source>
</evidence>
<keyword evidence="4" id="KW-1185">Reference proteome</keyword>
<dbReference type="EnsemblProtists" id="EKX33656">
    <property type="protein sequence ID" value="EKX33656"/>
    <property type="gene ID" value="GUITHDRAFT_147779"/>
</dbReference>
<reference evidence="2 4" key="1">
    <citation type="journal article" date="2012" name="Nature">
        <title>Algal genomes reveal evolutionary mosaicism and the fate of nucleomorphs.</title>
        <authorList>
            <consortium name="DOE Joint Genome Institute"/>
            <person name="Curtis B.A."/>
            <person name="Tanifuji G."/>
            <person name="Burki F."/>
            <person name="Gruber A."/>
            <person name="Irimia M."/>
            <person name="Maruyama S."/>
            <person name="Arias M.C."/>
            <person name="Ball S.G."/>
            <person name="Gile G.H."/>
            <person name="Hirakawa Y."/>
            <person name="Hopkins J.F."/>
            <person name="Kuo A."/>
            <person name="Rensing S.A."/>
            <person name="Schmutz J."/>
            <person name="Symeonidi A."/>
            <person name="Elias M."/>
            <person name="Eveleigh R.J."/>
            <person name="Herman E.K."/>
            <person name="Klute M.J."/>
            <person name="Nakayama T."/>
            <person name="Obornik M."/>
            <person name="Reyes-Prieto A."/>
            <person name="Armbrust E.V."/>
            <person name="Aves S.J."/>
            <person name="Beiko R.G."/>
            <person name="Coutinho P."/>
            <person name="Dacks J.B."/>
            <person name="Durnford D.G."/>
            <person name="Fast N.M."/>
            <person name="Green B.R."/>
            <person name="Grisdale C.J."/>
            <person name="Hempel F."/>
            <person name="Henrissat B."/>
            <person name="Hoppner M.P."/>
            <person name="Ishida K."/>
            <person name="Kim E."/>
            <person name="Koreny L."/>
            <person name="Kroth P.G."/>
            <person name="Liu Y."/>
            <person name="Malik S.B."/>
            <person name="Maier U.G."/>
            <person name="McRose D."/>
            <person name="Mock T."/>
            <person name="Neilson J.A."/>
            <person name="Onodera N.T."/>
            <person name="Poole A.M."/>
            <person name="Pritham E.J."/>
            <person name="Richards T.A."/>
            <person name="Rocap G."/>
            <person name="Roy S.W."/>
            <person name="Sarai C."/>
            <person name="Schaack S."/>
            <person name="Shirato S."/>
            <person name="Slamovits C.H."/>
            <person name="Spencer D.F."/>
            <person name="Suzuki S."/>
            <person name="Worden A.Z."/>
            <person name="Zauner S."/>
            <person name="Barry K."/>
            <person name="Bell C."/>
            <person name="Bharti A.K."/>
            <person name="Crow J.A."/>
            <person name="Grimwood J."/>
            <person name="Kramer R."/>
            <person name="Lindquist E."/>
            <person name="Lucas S."/>
            <person name="Salamov A."/>
            <person name="McFadden G.I."/>
            <person name="Lane C.E."/>
            <person name="Keeling P.J."/>
            <person name="Gray M.W."/>
            <person name="Grigoriev I.V."/>
            <person name="Archibald J.M."/>
        </authorList>
    </citation>
    <scope>NUCLEOTIDE SEQUENCE</scope>
    <source>
        <strain evidence="2 4">CCMP2712</strain>
    </source>
</reference>
<proteinExistence type="predicted"/>
<dbReference type="Proteomes" id="UP000011087">
    <property type="component" value="Unassembled WGS sequence"/>
</dbReference>
<evidence type="ECO:0000313" key="3">
    <source>
        <dbReference type="EnsemblProtists" id="EKX33656"/>
    </source>
</evidence>
<dbReference type="PaxDb" id="55529-EKX33656"/>
<organism evidence="2">
    <name type="scientific">Guillardia theta (strain CCMP2712)</name>
    <name type="common">Cryptophyte</name>
    <dbReference type="NCBI Taxonomy" id="905079"/>
    <lineage>
        <taxon>Eukaryota</taxon>
        <taxon>Cryptophyceae</taxon>
        <taxon>Pyrenomonadales</taxon>
        <taxon>Geminigeraceae</taxon>
        <taxon>Guillardia</taxon>
    </lineage>
</organism>
<gene>
    <name evidence="2" type="ORF">GUITHDRAFT_147779</name>
</gene>
<dbReference type="AlphaFoldDB" id="L1IBM3"/>
<reference evidence="4" key="2">
    <citation type="submission" date="2012-11" db="EMBL/GenBank/DDBJ databases">
        <authorList>
            <person name="Kuo A."/>
            <person name="Curtis B.A."/>
            <person name="Tanifuji G."/>
            <person name="Burki F."/>
            <person name="Gruber A."/>
            <person name="Irimia M."/>
            <person name="Maruyama S."/>
            <person name="Arias M.C."/>
            <person name="Ball S.G."/>
            <person name="Gile G.H."/>
            <person name="Hirakawa Y."/>
            <person name="Hopkins J.F."/>
            <person name="Rensing S.A."/>
            <person name="Schmutz J."/>
            <person name="Symeonidi A."/>
            <person name="Elias M."/>
            <person name="Eveleigh R.J."/>
            <person name="Herman E.K."/>
            <person name="Klute M.J."/>
            <person name="Nakayama T."/>
            <person name="Obornik M."/>
            <person name="Reyes-Prieto A."/>
            <person name="Armbrust E.V."/>
            <person name="Aves S.J."/>
            <person name="Beiko R.G."/>
            <person name="Coutinho P."/>
            <person name="Dacks J.B."/>
            <person name="Durnford D.G."/>
            <person name="Fast N.M."/>
            <person name="Green B.R."/>
            <person name="Grisdale C."/>
            <person name="Hempe F."/>
            <person name="Henrissat B."/>
            <person name="Hoppner M.P."/>
            <person name="Ishida K.-I."/>
            <person name="Kim E."/>
            <person name="Koreny L."/>
            <person name="Kroth P.G."/>
            <person name="Liu Y."/>
            <person name="Malik S.-B."/>
            <person name="Maier U.G."/>
            <person name="McRose D."/>
            <person name="Mock T."/>
            <person name="Neilson J.A."/>
            <person name="Onodera N.T."/>
            <person name="Poole A.M."/>
            <person name="Pritham E.J."/>
            <person name="Richards T.A."/>
            <person name="Rocap G."/>
            <person name="Roy S.W."/>
            <person name="Sarai C."/>
            <person name="Schaack S."/>
            <person name="Shirato S."/>
            <person name="Slamovits C.H."/>
            <person name="Spencer D.F."/>
            <person name="Suzuki S."/>
            <person name="Worden A.Z."/>
            <person name="Zauner S."/>
            <person name="Barry K."/>
            <person name="Bell C."/>
            <person name="Bharti A.K."/>
            <person name="Crow J.A."/>
            <person name="Grimwood J."/>
            <person name="Kramer R."/>
            <person name="Lindquist E."/>
            <person name="Lucas S."/>
            <person name="Salamov A."/>
            <person name="McFadden G.I."/>
            <person name="Lane C.E."/>
            <person name="Keeling P.J."/>
            <person name="Gray M.W."/>
            <person name="Grigoriev I.V."/>
            <person name="Archibald J.M."/>
        </authorList>
    </citation>
    <scope>NUCLEOTIDE SEQUENCE</scope>
    <source>
        <strain evidence="4">CCMP2712</strain>
    </source>
</reference>
<evidence type="ECO:0000313" key="4">
    <source>
        <dbReference type="Proteomes" id="UP000011087"/>
    </source>
</evidence>
<dbReference type="KEGG" id="gtt:GUITHDRAFT_147779"/>
<accession>L1IBM3</accession>
<dbReference type="GeneID" id="17290389"/>
<feature type="region of interest" description="Disordered" evidence="1">
    <location>
        <begin position="49"/>
        <end position="79"/>
    </location>
</feature>
<dbReference type="RefSeq" id="XP_005820636.1">
    <property type="nucleotide sequence ID" value="XM_005820579.1"/>
</dbReference>
<reference evidence="3" key="3">
    <citation type="submission" date="2015-06" db="UniProtKB">
        <authorList>
            <consortium name="EnsemblProtists"/>
        </authorList>
    </citation>
    <scope>IDENTIFICATION</scope>
</reference>
<protein>
    <submittedName>
        <fullName evidence="2 3">Uncharacterized protein</fullName>
    </submittedName>
</protein>
<dbReference type="EMBL" id="JH993134">
    <property type="protein sequence ID" value="EKX33656.1"/>
    <property type="molecule type" value="Genomic_DNA"/>
</dbReference>